<proteinExistence type="predicted"/>
<gene>
    <name evidence="1" type="ORF">CPB83DRAFT_124114</name>
</gene>
<sequence>MFLKRHQINDPMNMLKYFRAIQYPPLLLPLIQAALWIKDIQHVDCGMNAGYDRIWNDVGDLKYLVGKQWPIQTMKLHLRFLDGWASASQRNGNPRALDGVKWVKCVTELLDAVLAQGCLTLEVDGGHSLNRLYVEKETSGMTETADVQSFPTRGQVVRKRLTAFLKQTSAWIFCQPNKTLPDLRPSAAPSGPYLNDVTFSHSMMFQDCFYPWTLQMFAKNSATITHLSFQVTSLPAETFSHFLFSITLPRLGHLKITAHSNQNHLTITRTVKFSEFLAFFERHSSIETLDLQGVERPEAPPILETCLLPQLKQIVAHPVWISTLITPSKSCPDAFPFIESIGITTEYPTFMDPFEEEHVYELINDALWAITRASFPRTITLELQLKTKRGMLDWLDKHSSLGKENSIISSLWCVSTLVLTTRFYVCFGREEIHHLPSWLALFPALKIVNIPDLRQEKDGYRLFDDSPLLRKISVKCPTLEKVESALASIDLSTLLDPAERPHLNVN</sequence>
<evidence type="ECO:0000313" key="1">
    <source>
        <dbReference type="EMBL" id="KAF9531144.1"/>
    </source>
</evidence>
<keyword evidence="2" id="KW-1185">Reference proteome</keyword>
<dbReference type="AlphaFoldDB" id="A0A9P6EM61"/>
<name>A0A9P6EM61_9AGAR</name>
<dbReference type="EMBL" id="MU157836">
    <property type="protein sequence ID" value="KAF9531144.1"/>
    <property type="molecule type" value="Genomic_DNA"/>
</dbReference>
<reference evidence="1" key="1">
    <citation type="submission" date="2020-11" db="EMBL/GenBank/DDBJ databases">
        <authorList>
            <consortium name="DOE Joint Genome Institute"/>
            <person name="Ahrendt S."/>
            <person name="Riley R."/>
            <person name="Andreopoulos W."/>
            <person name="Labutti K."/>
            <person name="Pangilinan J."/>
            <person name="Ruiz-Duenas F.J."/>
            <person name="Barrasa J.M."/>
            <person name="Sanchez-Garcia M."/>
            <person name="Camarero S."/>
            <person name="Miyauchi S."/>
            <person name="Serrano A."/>
            <person name="Linde D."/>
            <person name="Babiker R."/>
            <person name="Drula E."/>
            <person name="Ayuso-Fernandez I."/>
            <person name="Pacheco R."/>
            <person name="Padilla G."/>
            <person name="Ferreira P."/>
            <person name="Barriuso J."/>
            <person name="Kellner H."/>
            <person name="Castanera R."/>
            <person name="Alfaro M."/>
            <person name="Ramirez L."/>
            <person name="Pisabarro A.G."/>
            <person name="Kuo A."/>
            <person name="Tritt A."/>
            <person name="Lipzen A."/>
            <person name="He G."/>
            <person name="Yan M."/>
            <person name="Ng V."/>
            <person name="Cullen D."/>
            <person name="Martin F."/>
            <person name="Rosso M.-N."/>
            <person name="Henrissat B."/>
            <person name="Hibbett D."/>
            <person name="Martinez A.T."/>
            <person name="Grigoriev I.V."/>
        </authorList>
    </citation>
    <scope>NUCLEOTIDE SEQUENCE</scope>
    <source>
        <strain evidence="1">CBS 506.95</strain>
    </source>
</reference>
<accession>A0A9P6EM61</accession>
<evidence type="ECO:0000313" key="2">
    <source>
        <dbReference type="Proteomes" id="UP000807306"/>
    </source>
</evidence>
<dbReference type="OrthoDB" id="2635672at2759"/>
<organism evidence="1 2">
    <name type="scientific">Crepidotus variabilis</name>
    <dbReference type="NCBI Taxonomy" id="179855"/>
    <lineage>
        <taxon>Eukaryota</taxon>
        <taxon>Fungi</taxon>
        <taxon>Dikarya</taxon>
        <taxon>Basidiomycota</taxon>
        <taxon>Agaricomycotina</taxon>
        <taxon>Agaricomycetes</taxon>
        <taxon>Agaricomycetidae</taxon>
        <taxon>Agaricales</taxon>
        <taxon>Agaricineae</taxon>
        <taxon>Crepidotaceae</taxon>
        <taxon>Crepidotus</taxon>
    </lineage>
</organism>
<comment type="caution">
    <text evidence="1">The sequence shown here is derived from an EMBL/GenBank/DDBJ whole genome shotgun (WGS) entry which is preliminary data.</text>
</comment>
<protein>
    <submittedName>
        <fullName evidence="1">Uncharacterized protein</fullName>
    </submittedName>
</protein>
<dbReference type="Proteomes" id="UP000807306">
    <property type="component" value="Unassembled WGS sequence"/>
</dbReference>